<keyword evidence="4" id="KW-1185">Reference proteome</keyword>
<dbReference type="SUPFAM" id="SSF52402">
    <property type="entry name" value="Adenine nucleotide alpha hydrolases-like"/>
    <property type="match status" value="1"/>
</dbReference>
<name>A0A3N0GF80_9ACTN</name>
<feature type="domain" description="UspA" evidence="2">
    <location>
        <begin position="25"/>
        <end position="160"/>
    </location>
</feature>
<gene>
    <name evidence="3" type="ORF">EFL26_23530</name>
</gene>
<dbReference type="Gene3D" id="3.40.50.620">
    <property type="entry name" value="HUPs"/>
    <property type="match status" value="1"/>
</dbReference>
<feature type="region of interest" description="Disordered" evidence="1">
    <location>
        <begin position="164"/>
        <end position="191"/>
    </location>
</feature>
<dbReference type="OrthoDB" id="3789008at2"/>
<dbReference type="Pfam" id="PF00582">
    <property type="entry name" value="Usp"/>
    <property type="match status" value="1"/>
</dbReference>
<evidence type="ECO:0000256" key="1">
    <source>
        <dbReference type="SAM" id="MobiDB-lite"/>
    </source>
</evidence>
<dbReference type="EMBL" id="RJSF01000049">
    <property type="protein sequence ID" value="RNM11117.1"/>
    <property type="molecule type" value="Genomic_DNA"/>
</dbReference>
<evidence type="ECO:0000313" key="3">
    <source>
        <dbReference type="EMBL" id="RNM11117.1"/>
    </source>
</evidence>
<dbReference type="InterPro" id="IPR014729">
    <property type="entry name" value="Rossmann-like_a/b/a_fold"/>
</dbReference>
<reference evidence="3 4" key="1">
    <citation type="submission" date="2018-11" db="EMBL/GenBank/DDBJ databases">
        <authorList>
            <person name="Li F."/>
        </authorList>
    </citation>
    <scope>NUCLEOTIDE SEQUENCE [LARGE SCALE GENOMIC DNA]</scope>
    <source>
        <strain evidence="3 4">Gsoil 818</strain>
    </source>
</reference>
<dbReference type="AlphaFoldDB" id="A0A3N0GF80"/>
<dbReference type="Proteomes" id="UP000279994">
    <property type="component" value="Unassembled WGS sequence"/>
</dbReference>
<feature type="compositionally biased region" description="Basic and acidic residues" evidence="1">
    <location>
        <begin position="164"/>
        <end position="175"/>
    </location>
</feature>
<comment type="caution">
    <text evidence="3">The sequence shown here is derived from an EMBL/GenBank/DDBJ whole genome shotgun (WGS) entry which is preliminary data.</text>
</comment>
<evidence type="ECO:0000259" key="2">
    <source>
        <dbReference type="Pfam" id="PF00582"/>
    </source>
</evidence>
<sequence length="191" mass="20563">MSPTPRRRVVPAPRSVPVAVTGIERDRIVVAVDGSAASVRALVWAFRRASELGLRVEALTTWPLHGAVFVREVAGHFCEPRWRAREVQADAVSRALAAVDDAPPYELRVVNADLVDALVRASARAVMVVTGSDGPAPGRGLRGRITDRLRAALPVDLVLIGPERADQDDAAETRAETASTAGGRSRRPQRR</sequence>
<dbReference type="InterPro" id="IPR006016">
    <property type="entry name" value="UspA"/>
</dbReference>
<evidence type="ECO:0000313" key="4">
    <source>
        <dbReference type="Proteomes" id="UP000279994"/>
    </source>
</evidence>
<dbReference type="RefSeq" id="WP_123225356.1">
    <property type="nucleotide sequence ID" value="NZ_RJSF01000049.1"/>
</dbReference>
<proteinExistence type="predicted"/>
<accession>A0A3N0GF80</accession>
<protein>
    <submittedName>
        <fullName evidence="3">Universal stress protein</fullName>
    </submittedName>
</protein>
<organism evidence="3 4">
    <name type="scientific">Nocardioides pocheonensis</name>
    <dbReference type="NCBI Taxonomy" id="661485"/>
    <lineage>
        <taxon>Bacteria</taxon>
        <taxon>Bacillati</taxon>
        <taxon>Actinomycetota</taxon>
        <taxon>Actinomycetes</taxon>
        <taxon>Propionibacteriales</taxon>
        <taxon>Nocardioidaceae</taxon>
        <taxon>Nocardioides</taxon>
    </lineage>
</organism>